<dbReference type="PANTHER" id="PTHR47152">
    <property type="entry name" value="SLR2084 PROTEIN-RELATED"/>
    <property type="match status" value="1"/>
</dbReference>
<keyword evidence="2" id="KW-0540">Nuclease</keyword>
<dbReference type="CDD" id="cd06260">
    <property type="entry name" value="DUF820-like"/>
    <property type="match status" value="1"/>
</dbReference>
<reference evidence="3" key="1">
    <citation type="submission" date="2018-04" db="EMBL/GenBank/DDBJ databases">
        <authorList>
            <person name="Cornet L."/>
        </authorList>
    </citation>
    <scope>NUCLEOTIDE SEQUENCE [LARGE SCALE GENOMIC DNA]</scope>
</reference>
<dbReference type="InterPro" id="IPR011335">
    <property type="entry name" value="Restrct_endonuc-II-like"/>
</dbReference>
<dbReference type="EMBL" id="QBMN01000252">
    <property type="protein sequence ID" value="PZO33472.1"/>
    <property type="molecule type" value="Genomic_DNA"/>
</dbReference>
<dbReference type="Pfam" id="PF05685">
    <property type="entry name" value="Uma2"/>
    <property type="match status" value="1"/>
</dbReference>
<proteinExistence type="predicted"/>
<reference evidence="2 3" key="2">
    <citation type="submission" date="2018-06" db="EMBL/GenBank/DDBJ databases">
        <title>Metagenomic assembly of (sub)arctic Cyanobacteria and their associated microbiome from non-axenic cultures.</title>
        <authorList>
            <person name="Baurain D."/>
        </authorList>
    </citation>
    <scope>NUCLEOTIDE SEQUENCE [LARGE SCALE GENOMIC DNA]</scope>
    <source>
        <strain evidence="2">ULC041bin1</strain>
    </source>
</reference>
<evidence type="ECO:0000259" key="1">
    <source>
        <dbReference type="Pfam" id="PF05685"/>
    </source>
</evidence>
<dbReference type="AlphaFoldDB" id="A0A2W4VLH8"/>
<evidence type="ECO:0000313" key="2">
    <source>
        <dbReference type="EMBL" id="PZO33472.1"/>
    </source>
</evidence>
<accession>A0A2W4VLH8</accession>
<name>A0A2W4VLH8_9CYAN</name>
<gene>
    <name evidence="2" type="ORF">DCF17_21920</name>
</gene>
<keyword evidence="2" id="KW-0378">Hydrolase</keyword>
<dbReference type="InterPro" id="IPR012296">
    <property type="entry name" value="Nuclease_put_TT1808"/>
</dbReference>
<evidence type="ECO:0000313" key="3">
    <source>
        <dbReference type="Proteomes" id="UP000249081"/>
    </source>
</evidence>
<dbReference type="GO" id="GO:0004519">
    <property type="term" value="F:endonuclease activity"/>
    <property type="evidence" value="ECO:0007669"/>
    <property type="project" value="UniProtKB-KW"/>
</dbReference>
<dbReference type="InterPro" id="IPR008538">
    <property type="entry name" value="Uma2"/>
</dbReference>
<comment type="caution">
    <text evidence="2">The sequence shown here is derived from an EMBL/GenBank/DDBJ whole genome shotgun (WGS) entry which is preliminary data.</text>
</comment>
<dbReference type="Proteomes" id="UP000249081">
    <property type="component" value="Unassembled WGS sequence"/>
</dbReference>
<sequence>MNLYGRFVYFLVTELGRKIKSMRSTTLEREDLDRSPEPDHAFYIQNWPAVAGRNVDFATDPPPDLVLEVDITHTNIDKVNLYAALGVPEFWRYNGRLWRIYQLQADSQSEGLSQRYSETETSAIFPFLTKNVLYQFLAQARQDEVAAEQTLRAWMRENTQ</sequence>
<feature type="domain" description="Putative restriction endonuclease" evidence="1">
    <location>
        <begin position="16"/>
        <end position="116"/>
    </location>
</feature>
<organism evidence="2 3">
    <name type="scientific">Shackletoniella antarctica</name>
    <dbReference type="NCBI Taxonomy" id="268115"/>
    <lineage>
        <taxon>Bacteria</taxon>
        <taxon>Bacillati</taxon>
        <taxon>Cyanobacteriota</taxon>
        <taxon>Cyanophyceae</taxon>
        <taxon>Oculatellales</taxon>
        <taxon>Oculatellaceae</taxon>
        <taxon>Shackletoniella</taxon>
    </lineage>
</organism>
<protein>
    <submittedName>
        <fullName evidence="2">Uma2 family endonuclease</fullName>
    </submittedName>
</protein>
<keyword evidence="2" id="KW-0255">Endonuclease</keyword>
<dbReference type="Gene3D" id="3.90.1570.10">
    <property type="entry name" value="tt1808, chain A"/>
    <property type="match status" value="1"/>
</dbReference>
<dbReference type="SUPFAM" id="SSF52980">
    <property type="entry name" value="Restriction endonuclease-like"/>
    <property type="match status" value="1"/>
</dbReference>